<evidence type="ECO:0000256" key="11">
    <source>
        <dbReference type="HAMAP-Rule" id="MF_03152"/>
    </source>
</evidence>
<comment type="function">
    <text evidence="9">Involved in mitochondrial tRNA methylation. Specifically methylates the N1 position of guanosine-37 in various tRNAs. Methylation is not dependent on the nature of the nucleoside 5' of the target nucleoside. This is the first step in the biosynthesis of wybutosine (yW), a modified base adjacent to the anticodon of tRNAs and required for accurate decoding.</text>
</comment>
<comment type="function">
    <text evidence="11">Specifically methylates the N1 position of guanosine-37 in various cytoplasmic and mitochondrial tRNAs. Methylation is not dependent on the nature of the nucleoside 5' of the target nucleoside. This is the first step in the biosynthesis of wybutosine (yW), a modified base adjacent to the anticodon of tRNAs and required for accurate decoding.</text>
</comment>
<keyword evidence="2 11" id="KW-0963">Cytoplasm</keyword>
<organism evidence="13 14">
    <name type="scientific">Magallana gigas</name>
    <name type="common">Pacific oyster</name>
    <name type="synonym">Crassostrea gigas</name>
    <dbReference type="NCBI Taxonomy" id="29159"/>
    <lineage>
        <taxon>Eukaryota</taxon>
        <taxon>Metazoa</taxon>
        <taxon>Spiralia</taxon>
        <taxon>Lophotrochozoa</taxon>
        <taxon>Mollusca</taxon>
        <taxon>Bivalvia</taxon>
        <taxon>Autobranchia</taxon>
        <taxon>Pteriomorphia</taxon>
        <taxon>Ostreida</taxon>
        <taxon>Ostreoidea</taxon>
        <taxon>Ostreidae</taxon>
        <taxon>Magallana</taxon>
    </lineage>
</organism>
<evidence type="ECO:0000256" key="10">
    <source>
        <dbReference type="ARBA" id="ARBA00047783"/>
    </source>
</evidence>
<evidence type="ECO:0000256" key="4">
    <source>
        <dbReference type="ARBA" id="ARBA00022679"/>
    </source>
</evidence>
<dbReference type="InterPro" id="IPR025792">
    <property type="entry name" value="tRNA_Gua_MeTrfase_euk"/>
</dbReference>
<dbReference type="FunFam" id="3.30.300.110:FF:000001">
    <property type="entry name" value="tRNA (guanine(37)-N1)-methyltransferase"/>
    <property type="match status" value="1"/>
</dbReference>
<evidence type="ECO:0000256" key="7">
    <source>
        <dbReference type="ARBA" id="ARBA00023128"/>
    </source>
</evidence>
<comment type="subcellular location">
    <subcellularLocation>
        <location evidence="11">Mitochondrion matrix</location>
    </subcellularLocation>
    <subcellularLocation>
        <location evidence="11">Nucleus</location>
    </subcellularLocation>
    <subcellularLocation>
        <location evidence="11">Cytoplasm</location>
    </subcellularLocation>
    <text evidence="11">Predominantly in the mitochondria and in the nucleus.</text>
</comment>
<evidence type="ECO:0000256" key="2">
    <source>
        <dbReference type="ARBA" id="ARBA00022490"/>
    </source>
</evidence>
<evidence type="ECO:0000256" key="1">
    <source>
        <dbReference type="ARBA" id="ARBA00009775"/>
    </source>
</evidence>
<comment type="similarity">
    <text evidence="11">Belongs to the TRM5 / TYW2 family.</text>
</comment>
<keyword evidence="4 11" id="KW-0808">Transferase</keyword>
<comment type="subunit">
    <text evidence="11">Monomer.</text>
</comment>
<dbReference type="Proteomes" id="UP000005408">
    <property type="component" value="Unassembled WGS sequence"/>
</dbReference>
<dbReference type="GO" id="GO:0002939">
    <property type="term" value="P:tRNA N1-guanine methylation"/>
    <property type="evidence" value="ECO:0007669"/>
    <property type="project" value="TreeGrafter"/>
</dbReference>
<proteinExistence type="inferred from homology"/>
<reference evidence="13" key="1">
    <citation type="submission" date="2022-08" db="UniProtKB">
        <authorList>
            <consortium name="EnsemblMetazoa"/>
        </authorList>
    </citation>
    <scope>IDENTIFICATION</scope>
    <source>
        <strain evidence="13">05x7-T-G4-1.051#20</strain>
    </source>
</reference>
<dbReference type="GO" id="GO:0052906">
    <property type="term" value="F:tRNA (guanine(37)-N1)-methyltransferase activity"/>
    <property type="evidence" value="ECO:0007669"/>
    <property type="project" value="UniProtKB-UniRule"/>
</dbReference>
<feature type="domain" description="SAM-dependent methyltransferase TRM5/TYW2-type" evidence="12">
    <location>
        <begin position="211"/>
        <end position="485"/>
    </location>
</feature>
<evidence type="ECO:0000256" key="9">
    <source>
        <dbReference type="ARBA" id="ARBA00045951"/>
    </source>
</evidence>
<dbReference type="EC" id="2.1.1.228" evidence="11"/>
<dbReference type="EnsemblMetazoa" id="G12460.1">
    <property type="protein sequence ID" value="G12460.1:cds"/>
    <property type="gene ID" value="G12460"/>
</dbReference>
<evidence type="ECO:0000256" key="5">
    <source>
        <dbReference type="ARBA" id="ARBA00022691"/>
    </source>
</evidence>
<dbReference type="HAMAP" id="MF_03152">
    <property type="entry name" value="TRM5"/>
    <property type="match status" value="1"/>
</dbReference>
<feature type="binding site" evidence="11">
    <location>
        <begin position="338"/>
        <end position="339"/>
    </location>
    <ligand>
        <name>S-adenosyl-L-methionine</name>
        <dbReference type="ChEBI" id="CHEBI:59789"/>
    </ligand>
</feature>
<evidence type="ECO:0000313" key="14">
    <source>
        <dbReference type="Proteomes" id="UP000005408"/>
    </source>
</evidence>
<evidence type="ECO:0000259" key="12">
    <source>
        <dbReference type="PROSITE" id="PS51684"/>
    </source>
</evidence>
<dbReference type="PROSITE" id="PS51684">
    <property type="entry name" value="SAM_MT_TRM5_TYW2"/>
    <property type="match status" value="1"/>
</dbReference>
<comment type="similarity">
    <text evidence="1">Belongs to the class I-like SAM-binding methyltransferase superfamily. TRM5/TYW2 family.</text>
</comment>
<evidence type="ECO:0000256" key="8">
    <source>
        <dbReference type="ARBA" id="ARBA00023242"/>
    </source>
</evidence>
<dbReference type="Pfam" id="PF02475">
    <property type="entry name" value="TRM5-TYW2_MTfase"/>
    <property type="match status" value="1"/>
</dbReference>
<keyword evidence="14" id="KW-1185">Reference proteome</keyword>
<evidence type="ECO:0000313" key="13">
    <source>
        <dbReference type="EnsemblMetazoa" id="G12460.1:cds"/>
    </source>
</evidence>
<dbReference type="Gene3D" id="3.30.300.110">
    <property type="entry name" value="Met-10+ protein-like domains"/>
    <property type="match status" value="1"/>
</dbReference>
<dbReference type="Pfam" id="PF25133">
    <property type="entry name" value="TYW2_N_2"/>
    <property type="match status" value="1"/>
</dbReference>
<dbReference type="SUPFAM" id="SSF53335">
    <property type="entry name" value="S-adenosyl-L-methionine-dependent methyltransferases"/>
    <property type="match status" value="1"/>
</dbReference>
<accession>A0A8W8I529</accession>
<dbReference type="InterPro" id="IPR029063">
    <property type="entry name" value="SAM-dependent_MTases_sf"/>
</dbReference>
<name>A0A8W8I529_MAGGI</name>
<dbReference type="PANTHER" id="PTHR23245:SF36">
    <property type="entry name" value="TRNA (GUANINE(37)-N1)-METHYLTRANSFERASE"/>
    <property type="match status" value="1"/>
</dbReference>
<feature type="binding site" evidence="11">
    <location>
        <begin position="368"/>
        <end position="369"/>
    </location>
    <ligand>
        <name>S-adenosyl-L-methionine</name>
        <dbReference type="ChEBI" id="CHEBI:59789"/>
    </ligand>
</feature>
<feature type="binding site" evidence="11">
    <location>
        <position position="300"/>
    </location>
    <ligand>
        <name>S-adenosyl-L-methionine</name>
        <dbReference type="ChEBI" id="CHEBI:59789"/>
    </ligand>
</feature>
<keyword evidence="7 11" id="KW-0496">Mitochondrion</keyword>
<dbReference type="InterPro" id="IPR056743">
    <property type="entry name" value="TRM5-TYW2-like_MTfase"/>
</dbReference>
<feature type="binding site" evidence="11">
    <location>
        <position position="399"/>
    </location>
    <ligand>
        <name>S-adenosyl-L-methionine</name>
        <dbReference type="ChEBI" id="CHEBI:59789"/>
    </ligand>
</feature>
<dbReference type="AlphaFoldDB" id="A0A8W8I529"/>
<evidence type="ECO:0000256" key="6">
    <source>
        <dbReference type="ARBA" id="ARBA00022694"/>
    </source>
</evidence>
<keyword evidence="8 11" id="KW-0539">Nucleus</keyword>
<dbReference type="InterPro" id="IPR030382">
    <property type="entry name" value="MeTrfase_TRM5/TYW2"/>
</dbReference>
<dbReference type="GO" id="GO:0005759">
    <property type="term" value="C:mitochondrial matrix"/>
    <property type="evidence" value="ECO:0007669"/>
    <property type="project" value="UniProtKB-SubCell"/>
</dbReference>
<sequence>MQHMCNEMTTEVLNFLRKFSANLRLSGQSALIRLYTKDNACYLCEVRPSSLQKLIHKWMFSSDPDSQKNNTMTGNAAFFDPPESVRGMKVLDRNLFRKTVLIPGLAVPEKSIGKLAKSLKKEVLRFRSIKPVVELSAKDSLAKSHKLMLFNPIKIKSAEDFNEDQRTVLEKLNVVLSSFQFYSFDMKYDNWDHAEIIKAVLPEELEAVTGFAIVGHVAHLNLRDGADDYKNLIGQVILDKHRTLKTVVNKLKSIDSEFRNFKMELLAGEPDFTTTVKEHGCTFTFDFSKVYWNTKLGTEHNLVASQIKQEDTVFDVFAGVGPFAVPCGKKGITVFANDLNPDSYESLVLNVSKNKANQNSNVHCFNMDGRDFIKQIFSKEMERIWKDPSSKGTVHVLMNLPALAVEFLDSFVGLFNQSSCKPKDPNCLPYVHCYYFSKCENLEQDTREAVERVLGCTLDDNVAIREVRNVAPGKEMMCIKFRVPESVLFKGNVETEDGPAAKKICL</sequence>
<dbReference type="GO" id="GO:0005634">
    <property type="term" value="C:nucleus"/>
    <property type="evidence" value="ECO:0007669"/>
    <property type="project" value="UniProtKB-SubCell"/>
</dbReference>
<dbReference type="GO" id="GO:0070901">
    <property type="term" value="P:mitochondrial tRNA methylation"/>
    <property type="evidence" value="ECO:0007669"/>
    <property type="project" value="TreeGrafter"/>
</dbReference>
<dbReference type="PANTHER" id="PTHR23245">
    <property type="entry name" value="TRNA METHYLTRANSFERASE"/>
    <property type="match status" value="1"/>
</dbReference>
<keyword evidence="3 11" id="KW-0489">Methyltransferase</keyword>
<protein>
    <recommendedName>
        <fullName evidence="11">tRNA (guanine(37)-N1)-methyltransferase</fullName>
        <ecNumber evidence="11">2.1.1.228</ecNumber>
    </recommendedName>
    <alternativeName>
        <fullName evidence="11">M1G-methyltransferase</fullName>
    </alternativeName>
    <alternativeName>
        <fullName evidence="11">tRNA [GM37] methyltransferase</fullName>
    </alternativeName>
    <alternativeName>
        <fullName evidence="11">tRNA methyltransferase 5 homolog</fullName>
    </alternativeName>
</protein>
<comment type="catalytic activity">
    <reaction evidence="10 11">
        <text>guanosine(37) in tRNA + S-adenosyl-L-methionine = N(1)-methylguanosine(37) in tRNA + S-adenosyl-L-homocysteine + H(+)</text>
        <dbReference type="Rhea" id="RHEA:36899"/>
        <dbReference type="Rhea" id="RHEA-COMP:10145"/>
        <dbReference type="Rhea" id="RHEA-COMP:10147"/>
        <dbReference type="ChEBI" id="CHEBI:15378"/>
        <dbReference type="ChEBI" id="CHEBI:57856"/>
        <dbReference type="ChEBI" id="CHEBI:59789"/>
        <dbReference type="ChEBI" id="CHEBI:73542"/>
        <dbReference type="ChEBI" id="CHEBI:74269"/>
        <dbReference type="EC" id="2.1.1.228"/>
    </reaction>
</comment>
<keyword evidence="6 11" id="KW-0819">tRNA processing</keyword>
<evidence type="ECO:0000256" key="3">
    <source>
        <dbReference type="ARBA" id="ARBA00022603"/>
    </source>
</evidence>
<dbReference type="InterPro" id="IPR056744">
    <property type="entry name" value="TRM5/TYW2-like_N"/>
</dbReference>
<dbReference type="Gene3D" id="3.40.50.150">
    <property type="entry name" value="Vaccinia Virus protein VP39"/>
    <property type="match status" value="1"/>
</dbReference>
<keyword evidence="5 11" id="KW-0949">S-adenosyl-L-methionine</keyword>